<feature type="compositionally biased region" description="Basic and acidic residues" evidence="1">
    <location>
        <begin position="348"/>
        <end position="372"/>
    </location>
</feature>
<feature type="compositionally biased region" description="Basic and acidic residues" evidence="1">
    <location>
        <begin position="289"/>
        <end position="298"/>
    </location>
</feature>
<evidence type="ECO:0000313" key="4">
    <source>
        <dbReference type="EMBL" id="KAJ3211389.1"/>
    </source>
</evidence>
<protein>
    <submittedName>
        <fullName evidence="4">Uncharacterized protein</fullName>
    </submittedName>
</protein>
<evidence type="ECO:0000256" key="2">
    <source>
        <dbReference type="SAM" id="Phobius"/>
    </source>
</evidence>
<evidence type="ECO:0000256" key="1">
    <source>
        <dbReference type="SAM" id="MobiDB-lite"/>
    </source>
</evidence>
<keyword evidence="2" id="KW-0472">Membrane</keyword>
<evidence type="ECO:0000313" key="5">
    <source>
        <dbReference type="Proteomes" id="UP001211065"/>
    </source>
</evidence>
<feature type="transmembrane region" description="Helical" evidence="2">
    <location>
        <begin position="128"/>
        <end position="148"/>
    </location>
</feature>
<keyword evidence="2" id="KW-1133">Transmembrane helix</keyword>
<sequence length="430" mass="48951">MNFTFLILVFLLLASTPAVSKPLDQKALNLNFHNTTLLKIAHSKSLLLSSSTISSTHTSSISSTPVFSSTSIVSHHSPETTLIQSNANSTNFPSNLTESSLNFNSSTPTSSSIAPSASLEHNSLPPTTIFIIVAGIIFCIFLFTLIFLKFKNRNTNDNCIETPSNNTKHLNSDFSVYPSETGRIPMIPPQIRLTLSRRLGIFNTLSHIFNPGERPYSMARSGTLSSVYSISHYFNQNDWKSDLKYDRRSSEKFDHKNSYESEGTDILNYYVYQTGDEVDNKNRNSLKPTDSEGRKSSDFKSKNIFKQMEYEVRKSIDLRNKNTTKATESEGRKSMEKKKKYITNQIESDNRKSMDEKSKNFTKSTENDGRKSIDFKNKNLKKKYSIDIEIEKKSFSDDLFLEQKFKELLIEKKKLDINRNSSTSQLNKLQ</sequence>
<feature type="signal peptide" evidence="3">
    <location>
        <begin position="1"/>
        <end position="20"/>
    </location>
</feature>
<proteinExistence type="predicted"/>
<name>A0AAD5TWB6_9FUNG</name>
<gene>
    <name evidence="4" type="ORF">HK099_008012</name>
</gene>
<organism evidence="4 5">
    <name type="scientific">Clydaea vesicula</name>
    <dbReference type="NCBI Taxonomy" id="447962"/>
    <lineage>
        <taxon>Eukaryota</taxon>
        <taxon>Fungi</taxon>
        <taxon>Fungi incertae sedis</taxon>
        <taxon>Chytridiomycota</taxon>
        <taxon>Chytridiomycota incertae sedis</taxon>
        <taxon>Chytridiomycetes</taxon>
        <taxon>Lobulomycetales</taxon>
        <taxon>Lobulomycetaceae</taxon>
        <taxon>Clydaea</taxon>
    </lineage>
</organism>
<feature type="region of interest" description="Disordered" evidence="1">
    <location>
        <begin position="321"/>
        <end position="372"/>
    </location>
</feature>
<keyword evidence="2" id="KW-0812">Transmembrane</keyword>
<dbReference type="AlphaFoldDB" id="A0AAD5TWB6"/>
<feature type="chain" id="PRO_5042004789" evidence="3">
    <location>
        <begin position="21"/>
        <end position="430"/>
    </location>
</feature>
<feature type="region of interest" description="Disordered" evidence="1">
    <location>
        <begin position="278"/>
        <end position="298"/>
    </location>
</feature>
<reference evidence="4" key="1">
    <citation type="submission" date="2020-05" db="EMBL/GenBank/DDBJ databases">
        <title>Phylogenomic resolution of chytrid fungi.</title>
        <authorList>
            <person name="Stajich J.E."/>
            <person name="Amses K."/>
            <person name="Simmons R."/>
            <person name="Seto K."/>
            <person name="Myers J."/>
            <person name="Bonds A."/>
            <person name="Quandt C.A."/>
            <person name="Barry K."/>
            <person name="Liu P."/>
            <person name="Grigoriev I."/>
            <person name="Longcore J.E."/>
            <person name="James T.Y."/>
        </authorList>
    </citation>
    <scope>NUCLEOTIDE SEQUENCE</scope>
    <source>
        <strain evidence="4">JEL0476</strain>
    </source>
</reference>
<evidence type="ECO:0000256" key="3">
    <source>
        <dbReference type="SAM" id="SignalP"/>
    </source>
</evidence>
<comment type="caution">
    <text evidence="4">The sequence shown here is derived from an EMBL/GenBank/DDBJ whole genome shotgun (WGS) entry which is preliminary data.</text>
</comment>
<accession>A0AAD5TWB6</accession>
<keyword evidence="5" id="KW-1185">Reference proteome</keyword>
<keyword evidence="3" id="KW-0732">Signal</keyword>
<dbReference type="Proteomes" id="UP001211065">
    <property type="component" value="Unassembled WGS sequence"/>
</dbReference>
<dbReference type="EMBL" id="JADGJW010000837">
    <property type="protein sequence ID" value="KAJ3211389.1"/>
    <property type="molecule type" value="Genomic_DNA"/>
</dbReference>